<dbReference type="EMBL" id="AZHD01000019">
    <property type="protein sequence ID" value="OAA55565.1"/>
    <property type="molecule type" value="Genomic_DNA"/>
</dbReference>
<dbReference type="GO" id="GO:0007064">
    <property type="term" value="P:mitotic sister chromatid cohesion"/>
    <property type="evidence" value="ECO:0007669"/>
    <property type="project" value="InterPro"/>
</dbReference>
<feature type="compositionally biased region" description="Low complexity" evidence="6">
    <location>
        <begin position="1403"/>
        <end position="1466"/>
    </location>
</feature>
<dbReference type="STRING" id="1081102.A0A162IDE9"/>
<dbReference type="GO" id="GO:0000785">
    <property type="term" value="C:chromatin"/>
    <property type="evidence" value="ECO:0007669"/>
    <property type="project" value="TreeGrafter"/>
</dbReference>
<evidence type="ECO:0000256" key="2">
    <source>
        <dbReference type="ARBA" id="ARBA00022618"/>
    </source>
</evidence>
<evidence type="ECO:0000256" key="3">
    <source>
        <dbReference type="ARBA" id="ARBA00022776"/>
    </source>
</evidence>
<keyword evidence="2" id="KW-0132">Cell division</keyword>
<gene>
    <name evidence="7" type="ORF">SPI_08249</name>
</gene>
<evidence type="ECO:0000256" key="5">
    <source>
        <dbReference type="ARBA" id="ARBA00023306"/>
    </source>
</evidence>
<accession>A0A162IDE9</accession>
<dbReference type="SUPFAM" id="SSF48371">
    <property type="entry name" value="ARM repeat"/>
    <property type="match status" value="1"/>
</dbReference>
<dbReference type="OrthoDB" id="200660at2759"/>
<evidence type="ECO:0000256" key="1">
    <source>
        <dbReference type="ARBA" id="ARBA00004123"/>
    </source>
</evidence>
<dbReference type="CDD" id="cd19953">
    <property type="entry name" value="PDS5"/>
    <property type="match status" value="1"/>
</dbReference>
<feature type="compositionally biased region" description="Low complexity" evidence="6">
    <location>
        <begin position="1522"/>
        <end position="1533"/>
    </location>
</feature>
<comment type="caution">
    <text evidence="7">The sequence shown here is derived from an EMBL/GenBank/DDBJ whole genome shotgun (WGS) entry which is preliminary data.</text>
</comment>
<dbReference type="InterPro" id="IPR011989">
    <property type="entry name" value="ARM-like"/>
</dbReference>
<organism evidence="7 8">
    <name type="scientific">Niveomyces insectorum RCEF 264</name>
    <dbReference type="NCBI Taxonomy" id="1081102"/>
    <lineage>
        <taxon>Eukaryota</taxon>
        <taxon>Fungi</taxon>
        <taxon>Dikarya</taxon>
        <taxon>Ascomycota</taxon>
        <taxon>Pezizomycotina</taxon>
        <taxon>Sordariomycetes</taxon>
        <taxon>Hypocreomycetidae</taxon>
        <taxon>Hypocreales</taxon>
        <taxon>Cordycipitaceae</taxon>
        <taxon>Niveomyces</taxon>
    </lineage>
</organism>
<feature type="compositionally biased region" description="Low complexity" evidence="6">
    <location>
        <begin position="28"/>
        <end position="42"/>
    </location>
</feature>
<feature type="region of interest" description="Disordered" evidence="6">
    <location>
        <begin position="1"/>
        <end position="95"/>
    </location>
</feature>
<feature type="compositionally biased region" description="Acidic residues" evidence="6">
    <location>
        <begin position="60"/>
        <end position="86"/>
    </location>
</feature>
<name>A0A162IDE9_9HYPO</name>
<protein>
    <submittedName>
        <fullName evidence="7">Sister chromatid cohesion and DNA repair protein</fullName>
    </submittedName>
</protein>
<evidence type="ECO:0000313" key="8">
    <source>
        <dbReference type="Proteomes" id="UP000076874"/>
    </source>
</evidence>
<feature type="compositionally biased region" description="Acidic residues" evidence="6">
    <location>
        <begin position="1578"/>
        <end position="1589"/>
    </location>
</feature>
<feature type="compositionally biased region" description="Acidic residues" evidence="6">
    <location>
        <begin position="1511"/>
        <end position="1521"/>
    </location>
</feature>
<feature type="compositionally biased region" description="Gly residues" evidence="6">
    <location>
        <begin position="381"/>
        <end position="392"/>
    </location>
</feature>
<dbReference type="Proteomes" id="UP000076874">
    <property type="component" value="Unassembled WGS sequence"/>
</dbReference>
<dbReference type="InterPro" id="IPR039776">
    <property type="entry name" value="Pds5"/>
</dbReference>
<dbReference type="InterPro" id="IPR016024">
    <property type="entry name" value="ARM-type_fold"/>
</dbReference>
<feature type="compositionally biased region" description="Acidic residues" evidence="6">
    <location>
        <begin position="1491"/>
        <end position="1500"/>
    </location>
</feature>
<evidence type="ECO:0000256" key="6">
    <source>
        <dbReference type="SAM" id="MobiDB-lite"/>
    </source>
</evidence>
<feature type="compositionally biased region" description="Basic and acidic residues" evidence="6">
    <location>
        <begin position="1379"/>
        <end position="1391"/>
    </location>
</feature>
<reference evidence="7 8" key="1">
    <citation type="journal article" date="2016" name="Genome Biol. Evol.">
        <title>Divergent and convergent evolution of fungal pathogenicity.</title>
        <authorList>
            <person name="Shang Y."/>
            <person name="Xiao G."/>
            <person name="Zheng P."/>
            <person name="Cen K."/>
            <person name="Zhan S."/>
            <person name="Wang C."/>
        </authorList>
    </citation>
    <scope>NUCLEOTIDE SEQUENCE [LARGE SCALE GENOMIC DNA]</scope>
    <source>
        <strain evidence="7 8">RCEF 264</strain>
    </source>
</reference>
<keyword evidence="3" id="KW-0498">Mitosis</keyword>
<dbReference type="PANTHER" id="PTHR12663:SF0">
    <property type="entry name" value="PRECOCIOUS DISSOCIATION OF SISTERS 5, ISOFORM A"/>
    <property type="match status" value="1"/>
</dbReference>
<dbReference type="GO" id="GO:0051301">
    <property type="term" value="P:cell division"/>
    <property type="evidence" value="ECO:0007669"/>
    <property type="project" value="UniProtKB-KW"/>
</dbReference>
<keyword evidence="5" id="KW-0131">Cell cycle</keyword>
<dbReference type="Pfam" id="PF20168">
    <property type="entry name" value="PDS5"/>
    <property type="match status" value="1"/>
</dbReference>
<dbReference type="PANTHER" id="PTHR12663">
    <property type="entry name" value="ANDROGEN INDUCED INHIBITOR OF PROLIFERATION AS3 / PDS5-RELATED"/>
    <property type="match status" value="1"/>
</dbReference>
<feature type="compositionally biased region" description="Gly residues" evidence="6">
    <location>
        <begin position="1542"/>
        <end position="1553"/>
    </location>
</feature>
<evidence type="ECO:0000256" key="4">
    <source>
        <dbReference type="ARBA" id="ARBA00023242"/>
    </source>
</evidence>
<dbReference type="Gene3D" id="1.25.10.10">
    <property type="entry name" value="Leucine-rich Repeat Variant"/>
    <property type="match status" value="1"/>
</dbReference>
<dbReference type="GO" id="GO:0005634">
    <property type="term" value="C:nucleus"/>
    <property type="evidence" value="ECO:0007669"/>
    <property type="project" value="UniProtKB-SubCell"/>
</dbReference>
<evidence type="ECO:0000313" key="7">
    <source>
        <dbReference type="EMBL" id="OAA55565.1"/>
    </source>
</evidence>
<proteinExistence type="predicted"/>
<comment type="subcellular location">
    <subcellularLocation>
        <location evidence="1">Nucleus</location>
    </subcellularLocation>
</comment>
<keyword evidence="8" id="KW-1185">Reference proteome</keyword>
<feature type="region of interest" description="Disordered" evidence="6">
    <location>
        <begin position="1374"/>
        <end position="1589"/>
    </location>
</feature>
<keyword evidence="4" id="KW-0539">Nucleus</keyword>
<sequence length="1589" mass="172416">MASTRRRAPARNGVAAKDAEPAVTTAVSTAEAKGTRAAAASRGQKKQQPSSRGIGRNADPEPEAGSEPDVENEGEGSEDEHDDEQPDEPRDTADAAQHEGPLVGLRFNEPLSWRPGRPIPTEELIHRLDTLSRELSDLDQETLDASSLTKVAKELANHNLLNHKDKGVKAFAAACLVDILCLCAPNAPFTQTQLKDVFGLFINSILPALQDPSNTYDAQHKYVLHSLAEVRSIVLLNDLDNSDALQLQLFSSLFDAVSAPKNVAGGRLPTDVEHDISDVLICLIEEGANVPPKVVDVIMAQFLRAAAPGALRDKGVPDKDELDRYQSTLLLKEEPPAYQVAKLICLTCADKMIRSVAQYFSDVIIDFSGVGGGGGGGGNGGGGAGANSGSGASGSRLNGHKGGAGKDSDDEGDEDEGLHGPSESDLREMKKAHLLLRELWRAAPQVLSNVVPQLEAELSADNVYLRKLATETLGDMISGIGAAGPPPAPNLDPAAYPPLRLTDEPPARASDSILTTPTSPHSFAQAHAHVYQSFINRKNDKSALIRTAWVAAAGYILSTSAGGIGLSREEETVLVVGLGDKLNDSDEKVRLAAIKAIECFTFRDIVTKLAPHGGVSKEGSVLGNLADRCRDRKSHVRVEAMALLGKLWAAATGELAAGDEAVKTAFSAVPSRIFSTIYANDLELNLLVERIAYEYLVPLSYPAVKKAQKAANGGRGSQQQKASAAASGIDADAVRAERILLLVRSLDASAKRAFFALQSRQPQFSEVVSRFLKQCEAYNGGVGESGKKASPSLEKSIDYLSQFFPDAPKVRADLQRFAKLNDRRSYQLIRFVIGPENDFTTMYRAMKELVKKLQVTNASGILDTLLPLLYRSGCIMFNRSHLITILEYSKAGHGDMAAVANEMLKEVSQRNPGLFKTTIGELCKELITQAPTDTRENDPVVIDSLKACSSYAAKYPQELPRDRKFVQAWINFALYGRPEKAAKYAVNILLATKDEKSMVSATELAQKVSKDWRFDAPRFLNKLVAVSQLARLAPSVVADSEEESRRLVMDILRNVRTAATENDPDWADDADLDEEGRAKILCLRYLVQQLLGTADLDEAKKDAKNIIRFMVKFVTQDGEAAKSKATPKHHRARLRLAAAQAILKICAHRQFDELLSPADFNTVALVTQDPQPQVRRGFIEKLQKYLVAGKLRPRFYTIVFLAAFEPVTDFRNQIETWIRSRTRHFLEAKQNVLEGVIARLISLLAHHPDYSANADDLVDHARYIVFYLNNVATEARLGLIYKYAERVKQTLDGINPEASENLYVLSDLTQATIRRFQQRKGWVFESYPDKVGVPQGLYSPLPSHEVALEIARKQYIPEGVEDRLDDLLRAAEKKKKRKSTDDYHLSHDAAHHAAKKAKTGTASSRPSEPSKSSTAAGKTSASGGGAAATAARRTASSSAAATKPKTSSGGAKKAAKASTAKASRAARFPDAKRRRSGRSAAATQHSYIERDSDEDDEEMLEGVAEWQYVGSDDDDDEDENGEGNARAGNARRASQSRRSRSGTGGGSGSGGVWGRSLRQTSDSEAEDDDGGDDKNGDDAMDEDDGDASE</sequence>
<feature type="region of interest" description="Disordered" evidence="6">
    <location>
        <begin position="381"/>
        <end position="426"/>
    </location>
</feature>
<dbReference type="GO" id="GO:0006281">
    <property type="term" value="P:DNA repair"/>
    <property type="evidence" value="ECO:0007669"/>
    <property type="project" value="TreeGrafter"/>
</dbReference>